<dbReference type="AlphaFoldDB" id="A0A9Q0K4V8"/>
<name>A0A9Q0K4V8_9MAGN</name>
<protein>
    <submittedName>
        <fullName evidence="1">Uncharacterized protein</fullName>
    </submittedName>
</protein>
<dbReference type="Proteomes" id="UP001141806">
    <property type="component" value="Unassembled WGS sequence"/>
</dbReference>
<accession>A0A9Q0K4V8</accession>
<gene>
    <name evidence="1" type="ORF">NE237_023873</name>
</gene>
<organism evidence="1 2">
    <name type="scientific">Protea cynaroides</name>
    <dbReference type="NCBI Taxonomy" id="273540"/>
    <lineage>
        <taxon>Eukaryota</taxon>
        <taxon>Viridiplantae</taxon>
        <taxon>Streptophyta</taxon>
        <taxon>Embryophyta</taxon>
        <taxon>Tracheophyta</taxon>
        <taxon>Spermatophyta</taxon>
        <taxon>Magnoliopsida</taxon>
        <taxon>Proteales</taxon>
        <taxon>Proteaceae</taxon>
        <taxon>Protea</taxon>
    </lineage>
</organism>
<comment type="caution">
    <text evidence="1">The sequence shown here is derived from an EMBL/GenBank/DDBJ whole genome shotgun (WGS) entry which is preliminary data.</text>
</comment>
<evidence type="ECO:0000313" key="1">
    <source>
        <dbReference type="EMBL" id="KAJ4963934.1"/>
    </source>
</evidence>
<sequence>MEYGDSQEVDDDSVNASILMNSSLLVSKETDAPLTTATGRAMTGSPRMAKVSSLLSEGSWIFLAHMGTGFSKEFGTTLALLTEFIRPALTKSSGATLLLSNSP</sequence>
<proteinExistence type="predicted"/>
<keyword evidence="2" id="KW-1185">Reference proteome</keyword>
<dbReference type="EMBL" id="JAMYWD010000008">
    <property type="protein sequence ID" value="KAJ4963934.1"/>
    <property type="molecule type" value="Genomic_DNA"/>
</dbReference>
<evidence type="ECO:0000313" key="2">
    <source>
        <dbReference type="Proteomes" id="UP001141806"/>
    </source>
</evidence>
<reference evidence="1" key="1">
    <citation type="journal article" date="2023" name="Plant J.">
        <title>The genome of the king protea, Protea cynaroides.</title>
        <authorList>
            <person name="Chang J."/>
            <person name="Duong T.A."/>
            <person name="Schoeman C."/>
            <person name="Ma X."/>
            <person name="Roodt D."/>
            <person name="Barker N."/>
            <person name="Li Z."/>
            <person name="Van de Peer Y."/>
            <person name="Mizrachi E."/>
        </authorList>
    </citation>
    <scope>NUCLEOTIDE SEQUENCE</scope>
    <source>
        <tissue evidence="1">Young leaves</tissue>
    </source>
</reference>